<evidence type="ECO:0000256" key="5">
    <source>
        <dbReference type="ARBA" id="ARBA00013213"/>
    </source>
</evidence>
<dbReference type="FunFam" id="3.30.360.10:FF:000005">
    <property type="entry name" value="Homoserine dehydrogenase"/>
    <property type="match status" value="1"/>
</dbReference>
<dbReference type="PIRSF" id="PIRSF036497">
    <property type="entry name" value="HDH_short"/>
    <property type="match status" value="1"/>
</dbReference>
<dbReference type="UniPathway" id="UPA00051">
    <property type="reaction ID" value="UER00465"/>
</dbReference>
<evidence type="ECO:0000256" key="11">
    <source>
        <dbReference type="ARBA" id="ARBA00023167"/>
    </source>
</evidence>
<reference evidence="21 22" key="1">
    <citation type="submission" date="2020-04" db="EMBL/GenBank/DDBJ databases">
        <title>Nesterenkonia sp. nov., isolated from marine sediment.</title>
        <authorList>
            <person name="Zhang G."/>
        </authorList>
    </citation>
    <scope>NUCLEOTIDE SEQUENCE [LARGE SCALE GENOMIC DNA]</scope>
    <source>
        <strain evidence="21 22">MY13</strain>
    </source>
</reference>
<accession>A0A7X8TJC0</accession>
<sequence>MTRVAITGAGNVGQRIIGMLHQRQDHYRRRFGTGVRVTGICGSQAGLIDPAGITAERAQQRADFTPGLTGAAFMEQLEADVLIDAGPSDYDSGGPALGYFRAGLDAGMHLIAVSKGALVTHAPELLKRAAEEGVELKMSGAAASALPTIDFLTHNLAGAQVQKIEAILTGTTTFVLDAMTTQGLSLQEALGQARERGIAEPDPSFDIDGWDTAAKVVVIVNAVFGQHMDLHSLPKTSLSEVTETARAQWADQGLTPRLVGYIEQREGKLAAGVELRTYPSSHAFSLTQGSTKALYAATDVLGEFTLLGGASNPDATAAAALKDLEQILTAHPSNV</sequence>
<dbReference type="Gene3D" id="3.30.360.10">
    <property type="entry name" value="Dihydrodipicolinate Reductase, domain 2"/>
    <property type="match status" value="1"/>
</dbReference>
<evidence type="ECO:0000256" key="3">
    <source>
        <dbReference type="ARBA" id="ARBA00005062"/>
    </source>
</evidence>
<dbReference type="InterPro" id="IPR005106">
    <property type="entry name" value="Asp/hSer_DH_NAD-bd"/>
</dbReference>
<evidence type="ECO:0000259" key="20">
    <source>
        <dbReference type="Pfam" id="PF03447"/>
    </source>
</evidence>
<evidence type="ECO:0000256" key="14">
    <source>
        <dbReference type="ARBA" id="ARBA00049031"/>
    </source>
</evidence>
<evidence type="ECO:0000256" key="2">
    <source>
        <dbReference type="ARBA" id="ARBA00005056"/>
    </source>
</evidence>
<dbReference type="GO" id="GO:0004412">
    <property type="term" value="F:homoserine dehydrogenase activity"/>
    <property type="evidence" value="ECO:0007669"/>
    <property type="project" value="UniProtKB-EC"/>
</dbReference>
<gene>
    <name evidence="21" type="ORF">HGQ17_06370</name>
</gene>
<dbReference type="EMBL" id="JABAHY010000004">
    <property type="protein sequence ID" value="NLS09634.1"/>
    <property type="molecule type" value="Genomic_DNA"/>
</dbReference>
<evidence type="ECO:0000259" key="19">
    <source>
        <dbReference type="Pfam" id="PF00742"/>
    </source>
</evidence>
<dbReference type="InterPro" id="IPR036291">
    <property type="entry name" value="NAD(P)-bd_dom_sf"/>
</dbReference>
<dbReference type="GO" id="GO:0009086">
    <property type="term" value="P:methionine biosynthetic process"/>
    <property type="evidence" value="ECO:0007669"/>
    <property type="project" value="UniProtKB-KW"/>
</dbReference>
<dbReference type="SUPFAM" id="SSF51735">
    <property type="entry name" value="NAD(P)-binding Rossmann-fold domains"/>
    <property type="match status" value="1"/>
</dbReference>
<feature type="binding site" evidence="16">
    <location>
        <position position="115"/>
    </location>
    <ligand>
        <name>NADPH</name>
        <dbReference type="ChEBI" id="CHEBI:57783"/>
    </ligand>
</feature>
<keyword evidence="11 17" id="KW-0486">Methionine biosynthesis</keyword>
<dbReference type="InterPro" id="IPR001342">
    <property type="entry name" value="HDH_cat"/>
</dbReference>
<dbReference type="Gene3D" id="3.40.50.720">
    <property type="entry name" value="NAD(P)-binding Rossmann-like Domain"/>
    <property type="match status" value="1"/>
</dbReference>
<protein>
    <recommendedName>
        <fullName evidence="6 17">Homoserine dehydrogenase</fullName>
        <ecNumber evidence="5 17">1.1.1.3</ecNumber>
    </recommendedName>
</protein>
<name>A0A7X8TJC0_9MICC</name>
<dbReference type="RefSeq" id="WP_168887123.1">
    <property type="nucleotide sequence ID" value="NZ_JABAHY010000004.1"/>
</dbReference>
<dbReference type="UniPathway" id="UPA00050">
    <property type="reaction ID" value="UER00063"/>
</dbReference>
<dbReference type="Pfam" id="PF03447">
    <property type="entry name" value="NAD_binding_3"/>
    <property type="match status" value="1"/>
</dbReference>
<dbReference type="InterPro" id="IPR019811">
    <property type="entry name" value="HDH_CS"/>
</dbReference>
<evidence type="ECO:0000256" key="7">
    <source>
        <dbReference type="ARBA" id="ARBA00022605"/>
    </source>
</evidence>
<dbReference type="Pfam" id="PF00742">
    <property type="entry name" value="Homoserine_dh"/>
    <property type="match status" value="1"/>
</dbReference>
<evidence type="ECO:0000256" key="9">
    <source>
        <dbReference type="ARBA" id="ARBA00023002"/>
    </source>
</evidence>
<dbReference type="AlphaFoldDB" id="A0A7X8TJC0"/>
<keyword evidence="16 17" id="KW-0521">NADP</keyword>
<evidence type="ECO:0000256" key="1">
    <source>
        <dbReference type="ARBA" id="ARBA00001920"/>
    </source>
</evidence>
<keyword evidence="9 17" id="KW-0560">Oxidoreductase</keyword>
<evidence type="ECO:0000256" key="15">
    <source>
        <dbReference type="PIRSR" id="PIRSR036497-1"/>
    </source>
</evidence>
<dbReference type="EC" id="1.1.1.3" evidence="5 17"/>
<evidence type="ECO:0000256" key="6">
    <source>
        <dbReference type="ARBA" id="ARBA00013376"/>
    </source>
</evidence>
<organism evidence="21 22">
    <name type="scientific">Nesterenkonia sedimenti</name>
    <dbReference type="NCBI Taxonomy" id="1463632"/>
    <lineage>
        <taxon>Bacteria</taxon>
        <taxon>Bacillati</taxon>
        <taxon>Actinomycetota</taxon>
        <taxon>Actinomycetes</taxon>
        <taxon>Micrococcales</taxon>
        <taxon>Micrococcaceae</taxon>
        <taxon>Nesterenkonia</taxon>
    </lineage>
</organism>
<keyword evidence="10" id="KW-0915">Sodium</keyword>
<dbReference type="Proteomes" id="UP000523139">
    <property type="component" value="Unassembled WGS sequence"/>
</dbReference>
<evidence type="ECO:0000256" key="16">
    <source>
        <dbReference type="PIRSR" id="PIRSR036497-2"/>
    </source>
</evidence>
<comment type="caution">
    <text evidence="21">The sequence shown here is derived from an EMBL/GenBank/DDBJ whole genome shotgun (WGS) entry which is preliminary data.</text>
</comment>
<feature type="binding site" evidence="16">
    <location>
        <begin position="8"/>
        <end position="13"/>
    </location>
    <ligand>
        <name>NADP(+)</name>
        <dbReference type="ChEBI" id="CHEBI:58349"/>
    </ligand>
</feature>
<comment type="function">
    <text evidence="12">Catalyzes the conversion of L-aspartate-beta-semialdehyde (L-Asa) to L-homoserine (L-Hse), the third step in the biosynthesis of threonine and methionine from aspartate.</text>
</comment>
<keyword evidence="7 17" id="KW-0028">Amino-acid biosynthesis</keyword>
<evidence type="ECO:0000256" key="17">
    <source>
        <dbReference type="RuleBase" id="RU000579"/>
    </source>
</evidence>
<comment type="catalytic activity">
    <reaction evidence="13">
        <text>L-homoserine + NADP(+) = L-aspartate 4-semialdehyde + NADPH + H(+)</text>
        <dbReference type="Rhea" id="RHEA:15761"/>
        <dbReference type="ChEBI" id="CHEBI:15378"/>
        <dbReference type="ChEBI" id="CHEBI:57476"/>
        <dbReference type="ChEBI" id="CHEBI:57783"/>
        <dbReference type="ChEBI" id="CHEBI:58349"/>
        <dbReference type="ChEBI" id="CHEBI:537519"/>
        <dbReference type="EC" id="1.1.1.3"/>
    </reaction>
    <physiologicalReaction direction="right-to-left" evidence="13">
        <dbReference type="Rhea" id="RHEA:15763"/>
    </physiologicalReaction>
</comment>
<feature type="domain" description="Homoserine dehydrogenase catalytic" evidence="19">
    <location>
        <begin position="147"/>
        <end position="324"/>
    </location>
</feature>
<dbReference type="GO" id="GO:0050661">
    <property type="term" value="F:NADP binding"/>
    <property type="evidence" value="ECO:0007669"/>
    <property type="project" value="InterPro"/>
</dbReference>
<dbReference type="PROSITE" id="PS01042">
    <property type="entry name" value="HOMOSER_DHGENASE"/>
    <property type="match status" value="1"/>
</dbReference>
<evidence type="ECO:0000256" key="12">
    <source>
        <dbReference type="ARBA" id="ARBA00044930"/>
    </source>
</evidence>
<comment type="pathway">
    <text evidence="3 17">Amino-acid biosynthesis; L-methionine biosynthesis via de novo pathway; L-homoserine from L-aspartate: step 3/3.</text>
</comment>
<dbReference type="PANTHER" id="PTHR43331:SF1">
    <property type="entry name" value="HOMOSERINE DEHYDROGENASE"/>
    <property type="match status" value="1"/>
</dbReference>
<comment type="similarity">
    <text evidence="4 18">Belongs to the homoserine dehydrogenase family.</text>
</comment>
<comment type="cofactor">
    <cofactor evidence="1">
        <name>a metal cation</name>
        <dbReference type="ChEBI" id="CHEBI:25213"/>
    </cofactor>
</comment>
<comment type="catalytic activity">
    <reaction evidence="14">
        <text>L-homoserine + NAD(+) = L-aspartate 4-semialdehyde + NADH + H(+)</text>
        <dbReference type="Rhea" id="RHEA:15757"/>
        <dbReference type="ChEBI" id="CHEBI:15378"/>
        <dbReference type="ChEBI" id="CHEBI:57476"/>
        <dbReference type="ChEBI" id="CHEBI:57540"/>
        <dbReference type="ChEBI" id="CHEBI:57945"/>
        <dbReference type="ChEBI" id="CHEBI:537519"/>
        <dbReference type="EC" id="1.1.1.3"/>
    </reaction>
    <physiologicalReaction direction="right-to-left" evidence="14">
        <dbReference type="Rhea" id="RHEA:15759"/>
    </physiologicalReaction>
</comment>
<evidence type="ECO:0000256" key="10">
    <source>
        <dbReference type="ARBA" id="ARBA00023053"/>
    </source>
</evidence>
<dbReference type="PANTHER" id="PTHR43331">
    <property type="entry name" value="HOMOSERINE DEHYDROGENASE"/>
    <property type="match status" value="1"/>
</dbReference>
<comment type="pathway">
    <text evidence="2 17">Amino-acid biosynthesis; L-threonine biosynthesis; L-threonine from L-aspartate: step 3/5.</text>
</comment>
<dbReference type="SUPFAM" id="SSF55347">
    <property type="entry name" value="Glyceraldehyde-3-phosphate dehydrogenase-like, C-terminal domain"/>
    <property type="match status" value="1"/>
</dbReference>
<evidence type="ECO:0000256" key="13">
    <source>
        <dbReference type="ARBA" id="ARBA00048841"/>
    </source>
</evidence>
<dbReference type="InterPro" id="IPR022697">
    <property type="entry name" value="HDH_short"/>
</dbReference>
<proteinExistence type="inferred from homology"/>
<feature type="binding site" evidence="16">
    <location>
        <position position="200"/>
    </location>
    <ligand>
        <name>L-homoserine</name>
        <dbReference type="ChEBI" id="CHEBI:57476"/>
    </ligand>
</feature>
<dbReference type="GO" id="GO:0009088">
    <property type="term" value="P:threonine biosynthetic process"/>
    <property type="evidence" value="ECO:0007669"/>
    <property type="project" value="UniProtKB-UniPathway"/>
</dbReference>
<keyword evidence="8 17" id="KW-0791">Threonine biosynthesis</keyword>
<evidence type="ECO:0000256" key="8">
    <source>
        <dbReference type="ARBA" id="ARBA00022697"/>
    </source>
</evidence>
<evidence type="ECO:0000256" key="4">
    <source>
        <dbReference type="ARBA" id="ARBA00006753"/>
    </source>
</evidence>
<evidence type="ECO:0000313" key="22">
    <source>
        <dbReference type="Proteomes" id="UP000523139"/>
    </source>
</evidence>
<keyword evidence="22" id="KW-1185">Reference proteome</keyword>
<evidence type="ECO:0000313" key="21">
    <source>
        <dbReference type="EMBL" id="NLS09634.1"/>
    </source>
</evidence>
<evidence type="ECO:0000256" key="18">
    <source>
        <dbReference type="RuleBase" id="RU004171"/>
    </source>
</evidence>
<feature type="domain" description="Aspartate/homoserine dehydrogenase NAD-binding" evidence="20">
    <location>
        <begin position="8"/>
        <end position="136"/>
    </location>
</feature>
<feature type="active site" description="Proton donor" evidence="15">
    <location>
        <position position="215"/>
    </location>
</feature>